<evidence type="ECO:0008006" key="4">
    <source>
        <dbReference type="Google" id="ProtNLM"/>
    </source>
</evidence>
<keyword evidence="3" id="KW-1185">Reference proteome</keyword>
<name>A0ABU4DTU1_9DEIO</name>
<dbReference type="EMBL" id="JAPMIV010000037">
    <property type="protein sequence ID" value="MDV6375835.1"/>
    <property type="molecule type" value="Genomic_DNA"/>
</dbReference>
<accession>A0ABU4DTU1</accession>
<evidence type="ECO:0000313" key="3">
    <source>
        <dbReference type="Proteomes" id="UP001276150"/>
    </source>
</evidence>
<dbReference type="RefSeq" id="WP_317641185.1">
    <property type="nucleotide sequence ID" value="NZ_JAPMIV010000037.1"/>
</dbReference>
<proteinExistence type="predicted"/>
<evidence type="ECO:0000256" key="1">
    <source>
        <dbReference type="SAM" id="SignalP"/>
    </source>
</evidence>
<evidence type="ECO:0000313" key="2">
    <source>
        <dbReference type="EMBL" id="MDV6375835.1"/>
    </source>
</evidence>
<reference evidence="2 3" key="1">
    <citation type="submission" date="2022-11" db="EMBL/GenBank/DDBJ databases">
        <title>Deinococcus ZS9-10, Low Temperature and Draught-tolerating, UV-resistant Bacteria from Continental Antarctica.</title>
        <authorList>
            <person name="Cheng L."/>
        </authorList>
    </citation>
    <scope>NUCLEOTIDE SEQUENCE [LARGE SCALE GENOMIC DNA]</scope>
    <source>
        <strain evidence="2 3">ZS9-10</strain>
    </source>
</reference>
<protein>
    <recommendedName>
        <fullName evidence="4">Thiol:disulfide interchange protein DsbD N-terminal domain-containing protein</fullName>
    </recommendedName>
</protein>
<sequence>MNRAAQPLFLCLLLGLGAGQAAGQASNAQAVAQAGQTATLSVNFGLRELLLNRDAPNIVRLATPWGQTSGGVGGTGHPDAKFSSYYSSVRPVGLRVRVPAGTRPGIYPAKLSAQLFTCDQKRGLCAMRETSVAVNVQVLAAGEVRQNRPLRLTDELLASPLRFR</sequence>
<comment type="caution">
    <text evidence="2">The sequence shown here is derived from an EMBL/GenBank/DDBJ whole genome shotgun (WGS) entry which is preliminary data.</text>
</comment>
<gene>
    <name evidence="2" type="ORF">ORD21_14650</name>
</gene>
<organism evidence="2 3">
    <name type="scientific">Deinococcus arenicola</name>
    <dbReference type="NCBI Taxonomy" id="2994950"/>
    <lineage>
        <taxon>Bacteria</taxon>
        <taxon>Thermotogati</taxon>
        <taxon>Deinococcota</taxon>
        <taxon>Deinococci</taxon>
        <taxon>Deinococcales</taxon>
        <taxon>Deinococcaceae</taxon>
        <taxon>Deinococcus</taxon>
    </lineage>
</organism>
<dbReference type="Proteomes" id="UP001276150">
    <property type="component" value="Unassembled WGS sequence"/>
</dbReference>
<keyword evidence="1" id="KW-0732">Signal</keyword>
<feature type="chain" id="PRO_5045843767" description="Thiol:disulfide interchange protein DsbD N-terminal domain-containing protein" evidence="1">
    <location>
        <begin position="22"/>
        <end position="164"/>
    </location>
</feature>
<feature type="signal peptide" evidence="1">
    <location>
        <begin position="1"/>
        <end position="21"/>
    </location>
</feature>